<evidence type="ECO:0000259" key="2">
    <source>
        <dbReference type="Pfam" id="PF02338"/>
    </source>
</evidence>
<gene>
    <name evidence="5" type="ORF">KXQ929_LOCUS22588</name>
</gene>
<comment type="caution">
    <text evidence="5">The sequence shown here is derived from an EMBL/GenBank/DDBJ whole genome shotgun (WGS) entry which is preliminary data.</text>
</comment>
<dbReference type="InterPro" id="IPR003323">
    <property type="entry name" value="OTU_dom"/>
</dbReference>
<organism evidence="5 6">
    <name type="scientific">Adineta steineri</name>
    <dbReference type="NCBI Taxonomy" id="433720"/>
    <lineage>
        <taxon>Eukaryota</taxon>
        <taxon>Metazoa</taxon>
        <taxon>Spiralia</taxon>
        <taxon>Gnathifera</taxon>
        <taxon>Rotifera</taxon>
        <taxon>Eurotatoria</taxon>
        <taxon>Bdelloidea</taxon>
        <taxon>Adinetida</taxon>
        <taxon>Adinetidae</taxon>
        <taxon>Adineta</taxon>
    </lineage>
</organism>
<feature type="domain" description="Helitron helicase-like" evidence="3">
    <location>
        <begin position="825"/>
        <end position="1038"/>
    </location>
</feature>
<reference evidence="5" key="1">
    <citation type="submission" date="2021-02" db="EMBL/GenBank/DDBJ databases">
        <authorList>
            <person name="Nowell W R."/>
        </authorList>
    </citation>
    <scope>NUCLEOTIDE SEQUENCE</scope>
</reference>
<evidence type="ECO:0000259" key="3">
    <source>
        <dbReference type="Pfam" id="PF14214"/>
    </source>
</evidence>
<dbReference type="Pfam" id="PF02338">
    <property type="entry name" value="OTU"/>
    <property type="match status" value="1"/>
</dbReference>
<dbReference type="Proteomes" id="UP000663868">
    <property type="component" value="Unassembled WGS sequence"/>
</dbReference>
<feature type="region of interest" description="Disordered" evidence="1">
    <location>
        <begin position="1299"/>
        <end position="1324"/>
    </location>
</feature>
<dbReference type="Gene3D" id="3.90.70.80">
    <property type="match status" value="1"/>
</dbReference>
<feature type="compositionally biased region" description="Basic and acidic residues" evidence="1">
    <location>
        <begin position="430"/>
        <end position="443"/>
    </location>
</feature>
<dbReference type="EMBL" id="CAJOBB010001735">
    <property type="protein sequence ID" value="CAF3896714.1"/>
    <property type="molecule type" value="Genomic_DNA"/>
</dbReference>
<evidence type="ECO:0000313" key="6">
    <source>
        <dbReference type="Proteomes" id="UP000663868"/>
    </source>
</evidence>
<feature type="domain" description="DUF6570" evidence="4">
    <location>
        <begin position="543"/>
        <end position="675"/>
    </location>
</feature>
<sequence length="1537" mass="175306">MITAVDQLYPDIWQQVFEYFNATELFFSFMHVTEAANEVLLNIHRHLYIRGLVIDIHLRTLPEKLLLNRVISLELYEHNCLNIIEQCIQLRSLKLIGHLQWIIRLLGNISQANTKLEQLTLSIPSVVSFEWIVQLVTTTPCLVKLKLNGLVDEQGFVIDHKWSNLFEVCSSLNKVFIDLMDSISGNGNQMGFAELQMRQKSDRIEQFLQLLNRLTVASKAADYEKQISTIVAAICADKNLLPPLQLFLPMEFDEHKHVIDRLAQEYLKQASKSVQYLIPLESLADGNCLFNSVLSIVPDSEISAVELRVRTILELVKNKAHYITQFTNSIGSLDEALRKTCQNNSYCELYELAALANVLRCEIQSVYPYIDYRAEMKIMNTVYKPVDTYASNKGRLIIFWTSTEDELSTRNRLGSGGVWSPNHFVPLLKPSERHRTASNERSRAIPQTPEKQTVKNNQVSLIRSPEFSPPTNIRKQKTSFPLVEKSVSNLKTYDAQRKRQERSAQSEQQRKQRLAADRLSKRTARDNETEDQERIRLAGQQIRSAKTNKLWIGDVPLELQQLTIAEEKLISLYRHNSCIIKLQSSFHHHSTAQAALRGNVITFMHNMPNIVTSLPFDVNDLSDTLKVIFIGAHTPDRVQLRKICGVSRQKIRNALLWLKSHNHMYRAIPINELNIAKLPEDDVPESIWATLERIKNAVDANAERTGFTDDPLANAAGDDESNTSNMCPMNTSAVLDVNGTTISSEDIGVHLLRKVNKDLISASSDLIEKSTEDEDDVYMIPRSHMPIKDYFNPELLLGLYPTLFPYGYGAPQDSSRPVSVSLEQHIRYLLAYDDQRFEKHHSFMFVLFNIMQRRQACWNATLMASRPYFQDAANDLQTLTSKEIEAALITINKKTFSSVDNPRINMLMRQIKTVGGNVMGSAYSRAALRNQIHSLIFNQGLPSIFMTINPADIHSRVALYFAGVDLDLDTIIPEKIPSTYERAQIIASHPVATARFFNVLISSILKCMVEKGVLGPIKAYFGTVENQGRGSLHLHILIWLAHDLTPSQLKESVQNEEFRRGLLNYLEDIIKQDLSDFCDDMSETNGLGRQQSSRSDDACNEDPISTDIHINSNQSESNSLKLIPSIMPTPTPSMPNFEFLFKKGIVQLKLNMNAAVNAEEKSRRLILRCYNTLASQQELSGVQVASYLMGWSDHYTTHDFVNLFLIGIENYLQSMLSEAKLKQQLQTISATDIDNDENCLETEEQFLLQPAETNSKYVYVNTRVDYQYRSTALDSMCLYDYICLYRKKSIDANDRKQLKAQSESKSIHLKKSQRGRPSSGREVFQVGHPQSASHINIKRMKSVVPVLLGPPIPRKDRDDTRERYYRCISTLFLPWRTFQDVCNVDETWEEAFNSRQTRILPTSWKIINNIQSLQECKNDRDEHLQQVIEAAQTETGGHEYYPQHRDSDSDDENNEIFDVLEAIDITGVPSLNGNTSKVEQMYFEKIVQAADQANRFANIRTSSMGSTNRLKYSSKLNKQIISDHKHLVPATSELVQL</sequence>
<dbReference type="InterPro" id="IPR025476">
    <property type="entry name" value="Helitron_helicase-like"/>
</dbReference>
<dbReference type="Pfam" id="PF14214">
    <property type="entry name" value="Helitron_like_N"/>
    <property type="match status" value="1"/>
</dbReference>
<dbReference type="CDD" id="cd22791">
    <property type="entry name" value="OTU_VRTN"/>
    <property type="match status" value="1"/>
</dbReference>
<feature type="compositionally biased region" description="Basic and acidic residues" evidence="1">
    <location>
        <begin position="494"/>
        <end position="532"/>
    </location>
</feature>
<evidence type="ECO:0000313" key="5">
    <source>
        <dbReference type="EMBL" id="CAF3896714.1"/>
    </source>
</evidence>
<evidence type="ECO:0000256" key="1">
    <source>
        <dbReference type="SAM" id="MobiDB-lite"/>
    </source>
</evidence>
<dbReference type="InterPro" id="IPR047273">
    <property type="entry name" value="VRTN_OTU_dom"/>
</dbReference>
<dbReference type="InterPro" id="IPR046700">
    <property type="entry name" value="DUF6570"/>
</dbReference>
<accession>A0A819HFD2</accession>
<feature type="region of interest" description="Disordered" evidence="1">
    <location>
        <begin position="1085"/>
        <end position="1111"/>
    </location>
</feature>
<feature type="non-terminal residue" evidence="5">
    <location>
        <position position="1"/>
    </location>
</feature>
<proteinExistence type="predicted"/>
<feature type="region of interest" description="Disordered" evidence="1">
    <location>
        <begin position="429"/>
        <end position="532"/>
    </location>
</feature>
<evidence type="ECO:0000259" key="4">
    <source>
        <dbReference type="Pfam" id="PF20209"/>
    </source>
</evidence>
<name>A0A819HFD2_9BILA</name>
<evidence type="ECO:0008006" key="7">
    <source>
        <dbReference type="Google" id="ProtNLM"/>
    </source>
</evidence>
<protein>
    <recommendedName>
        <fullName evidence="7">ATP-dependent DNA helicase</fullName>
    </recommendedName>
</protein>
<feature type="domain" description="OTU" evidence="2">
    <location>
        <begin position="284"/>
        <end position="369"/>
    </location>
</feature>
<feature type="compositionally biased region" description="Polar residues" evidence="1">
    <location>
        <begin position="449"/>
        <end position="461"/>
    </location>
</feature>
<dbReference type="Pfam" id="PF20209">
    <property type="entry name" value="DUF6570"/>
    <property type="match status" value="1"/>
</dbReference>